<proteinExistence type="predicted"/>
<keyword evidence="2" id="KW-0812">Transmembrane</keyword>
<dbReference type="PANTHER" id="PTHR43156">
    <property type="entry name" value="STAGE II SPORULATION PROTEIN E-RELATED"/>
    <property type="match status" value="1"/>
</dbReference>
<keyword evidence="1" id="KW-0378">Hydrolase</keyword>
<dbReference type="HOGENOM" id="CLU_000445_43_1_0"/>
<name>A9AXK6_HERA2</name>
<evidence type="ECO:0000313" key="4">
    <source>
        <dbReference type="EMBL" id="ABX03420.1"/>
    </source>
</evidence>
<dbReference type="BioCyc" id="HAUR316274:GHYA-784-MONOMER"/>
<feature type="transmembrane region" description="Helical" evidence="2">
    <location>
        <begin position="12"/>
        <end position="28"/>
    </location>
</feature>
<dbReference type="Pfam" id="PF07228">
    <property type="entry name" value="SpoIIE"/>
    <property type="match status" value="1"/>
</dbReference>
<keyword evidence="2" id="KW-0472">Membrane</keyword>
<keyword evidence="5" id="KW-1185">Reference proteome</keyword>
<feature type="domain" description="PPM-type phosphatase" evidence="3">
    <location>
        <begin position="101"/>
        <end position="316"/>
    </location>
</feature>
<feature type="transmembrane region" description="Helical" evidence="2">
    <location>
        <begin position="34"/>
        <end position="55"/>
    </location>
</feature>
<evidence type="ECO:0000256" key="1">
    <source>
        <dbReference type="ARBA" id="ARBA00022801"/>
    </source>
</evidence>
<evidence type="ECO:0000256" key="2">
    <source>
        <dbReference type="SAM" id="Phobius"/>
    </source>
</evidence>
<sequence>MFFVFFTDYKKSLISAFVNTAFILYIAYQPSLQWIAHTLPILSFFIIITAVAWIYQRTLDNSMISLQAARQQLMQDTLIRQELAIARNLQQELYPKPQHYSECLDIGASVQPALETSGDLYDLIRLNDDEIAIIVGDATGKSVAAAMVMAMTRSIIRSEARRSRNPGHVLRHVNAILHADDAVNQMMTVWYGVLNLRHHQLRFANAGHPFPLLRRNGVVQELEAFGTPLRSIRNFPYAEQTIQLQANDRLVVYTDGVIETMNEDRELYSFDRWCAAVRDIEAENTAGLIDAYCAAVDEFRGAARQADDLTLVVVDIIKDPSEVVTLPVADTTAVVVTADQ</sequence>
<dbReference type="KEGG" id="hau:Haur_0772"/>
<protein>
    <submittedName>
        <fullName evidence="4">Protein serine/threonine phosphatase</fullName>
    </submittedName>
</protein>
<evidence type="ECO:0000313" key="5">
    <source>
        <dbReference type="Proteomes" id="UP000000787"/>
    </source>
</evidence>
<reference evidence="4 5" key="1">
    <citation type="journal article" date="2011" name="Stand. Genomic Sci.">
        <title>Complete genome sequence of the filamentous gliding predatory bacterium Herpetosiphon aurantiacus type strain (114-95(T)).</title>
        <authorList>
            <person name="Kiss H."/>
            <person name="Nett M."/>
            <person name="Domin N."/>
            <person name="Martin K."/>
            <person name="Maresca J.A."/>
            <person name="Copeland A."/>
            <person name="Lapidus A."/>
            <person name="Lucas S."/>
            <person name="Berry K.W."/>
            <person name="Glavina Del Rio T."/>
            <person name="Dalin E."/>
            <person name="Tice H."/>
            <person name="Pitluck S."/>
            <person name="Richardson P."/>
            <person name="Bruce D."/>
            <person name="Goodwin L."/>
            <person name="Han C."/>
            <person name="Detter J.C."/>
            <person name="Schmutz J."/>
            <person name="Brettin T."/>
            <person name="Land M."/>
            <person name="Hauser L."/>
            <person name="Kyrpides N.C."/>
            <person name="Ivanova N."/>
            <person name="Goker M."/>
            <person name="Woyke T."/>
            <person name="Klenk H.P."/>
            <person name="Bryant D.A."/>
        </authorList>
    </citation>
    <scope>NUCLEOTIDE SEQUENCE [LARGE SCALE GENOMIC DNA]</scope>
    <source>
        <strain evidence="5">ATCC 23779 / DSM 785 / 114-95</strain>
    </source>
</reference>
<evidence type="ECO:0000259" key="3">
    <source>
        <dbReference type="SMART" id="SM00331"/>
    </source>
</evidence>
<dbReference type="STRING" id="316274.Haur_0772"/>
<dbReference type="EMBL" id="CP000875">
    <property type="protein sequence ID" value="ABX03420.1"/>
    <property type="molecule type" value="Genomic_DNA"/>
</dbReference>
<dbReference type="SUPFAM" id="SSF81606">
    <property type="entry name" value="PP2C-like"/>
    <property type="match status" value="1"/>
</dbReference>
<dbReference type="InterPro" id="IPR052016">
    <property type="entry name" value="Bact_Sigma-Reg"/>
</dbReference>
<dbReference type="PANTHER" id="PTHR43156:SF2">
    <property type="entry name" value="STAGE II SPORULATION PROTEIN E"/>
    <property type="match status" value="1"/>
</dbReference>
<dbReference type="eggNOG" id="COG2208">
    <property type="taxonomic scope" value="Bacteria"/>
</dbReference>
<keyword evidence="2" id="KW-1133">Transmembrane helix</keyword>
<gene>
    <name evidence="4" type="ordered locus">Haur_0772</name>
</gene>
<organism evidence="4 5">
    <name type="scientific">Herpetosiphon aurantiacus (strain ATCC 23779 / DSM 785 / 114-95)</name>
    <dbReference type="NCBI Taxonomy" id="316274"/>
    <lineage>
        <taxon>Bacteria</taxon>
        <taxon>Bacillati</taxon>
        <taxon>Chloroflexota</taxon>
        <taxon>Chloroflexia</taxon>
        <taxon>Herpetosiphonales</taxon>
        <taxon>Herpetosiphonaceae</taxon>
        <taxon>Herpetosiphon</taxon>
    </lineage>
</organism>
<dbReference type="InterPro" id="IPR036457">
    <property type="entry name" value="PPM-type-like_dom_sf"/>
</dbReference>
<accession>A9AXK6</accession>
<dbReference type="SMART" id="SM00331">
    <property type="entry name" value="PP2C_SIG"/>
    <property type="match status" value="1"/>
</dbReference>
<dbReference type="InterPro" id="IPR001932">
    <property type="entry name" value="PPM-type_phosphatase-like_dom"/>
</dbReference>
<dbReference type="GO" id="GO:0016791">
    <property type="term" value="F:phosphatase activity"/>
    <property type="evidence" value="ECO:0007669"/>
    <property type="project" value="TreeGrafter"/>
</dbReference>
<dbReference type="Proteomes" id="UP000000787">
    <property type="component" value="Chromosome"/>
</dbReference>
<dbReference type="Gene3D" id="3.60.40.10">
    <property type="entry name" value="PPM-type phosphatase domain"/>
    <property type="match status" value="1"/>
</dbReference>
<dbReference type="InParanoid" id="A9AXK6"/>
<dbReference type="AlphaFoldDB" id="A9AXK6"/>